<keyword evidence="3" id="KW-1185">Reference proteome</keyword>
<sequence>MVWAARQPTVQSNKDPDPPRSTAPALDEYDTAAVHWAGLGCTSRMRRLAVACTSTLRTAHGKTCSASASARRSLMSPMHLMAGAAAAGAAAAGAAAAGAGAAGAAAAEGASAA</sequence>
<organism evidence="2 3">
    <name type="scientific">Haematococcus lacustris</name>
    <name type="common">Green alga</name>
    <name type="synonym">Haematococcus pluvialis</name>
    <dbReference type="NCBI Taxonomy" id="44745"/>
    <lineage>
        <taxon>Eukaryota</taxon>
        <taxon>Viridiplantae</taxon>
        <taxon>Chlorophyta</taxon>
        <taxon>core chlorophytes</taxon>
        <taxon>Chlorophyceae</taxon>
        <taxon>CS clade</taxon>
        <taxon>Chlamydomonadales</taxon>
        <taxon>Haematococcaceae</taxon>
        <taxon>Haematococcus</taxon>
    </lineage>
</organism>
<dbReference type="Proteomes" id="UP000485058">
    <property type="component" value="Unassembled WGS sequence"/>
</dbReference>
<gene>
    <name evidence="2" type="ORF">HaLaN_25495</name>
</gene>
<accession>A0A699ZWC1</accession>
<dbReference type="AlphaFoldDB" id="A0A699ZWC1"/>
<evidence type="ECO:0000313" key="2">
    <source>
        <dbReference type="EMBL" id="GFH27207.1"/>
    </source>
</evidence>
<comment type="caution">
    <text evidence="2">The sequence shown here is derived from an EMBL/GenBank/DDBJ whole genome shotgun (WGS) entry which is preliminary data.</text>
</comment>
<name>A0A699ZWC1_HAELA</name>
<dbReference type="EMBL" id="BLLF01003391">
    <property type="protein sequence ID" value="GFH27207.1"/>
    <property type="molecule type" value="Genomic_DNA"/>
</dbReference>
<feature type="region of interest" description="Disordered" evidence="1">
    <location>
        <begin position="1"/>
        <end position="25"/>
    </location>
</feature>
<proteinExistence type="predicted"/>
<evidence type="ECO:0000256" key="1">
    <source>
        <dbReference type="SAM" id="MobiDB-lite"/>
    </source>
</evidence>
<protein>
    <submittedName>
        <fullName evidence="2">Uncharacterized protein</fullName>
    </submittedName>
</protein>
<evidence type="ECO:0000313" key="3">
    <source>
        <dbReference type="Proteomes" id="UP000485058"/>
    </source>
</evidence>
<reference evidence="2 3" key="1">
    <citation type="submission" date="2020-02" db="EMBL/GenBank/DDBJ databases">
        <title>Draft genome sequence of Haematococcus lacustris strain NIES-144.</title>
        <authorList>
            <person name="Morimoto D."/>
            <person name="Nakagawa S."/>
            <person name="Yoshida T."/>
            <person name="Sawayama S."/>
        </authorList>
    </citation>
    <scope>NUCLEOTIDE SEQUENCE [LARGE SCALE GENOMIC DNA]</scope>
    <source>
        <strain evidence="2 3">NIES-144</strain>
    </source>
</reference>